<gene>
    <name evidence="3" type="ORF">HERILL_LOCUS10071</name>
</gene>
<evidence type="ECO:0000256" key="1">
    <source>
        <dbReference type="SAM" id="MobiDB-lite"/>
    </source>
</evidence>
<dbReference type="Pfam" id="PF13837">
    <property type="entry name" value="Myb_DNA-bind_4"/>
    <property type="match status" value="1"/>
</dbReference>
<dbReference type="AlphaFoldDB" id="A0A7R8UUQ3"/>
<protein>
    <recommendedName>
        <fullName evidence="2">Myb/SANT-like DNA-binding domain-containing protein</fullName>
    </recommendedName>
</protein>
<accession>A0A7R8UUQ3</accession>
<feature type="compositionally biased region" description="Acidic residues" evidence="1">
    <location>
        <begin position="206"/>
        <end position="218"/>
    </location>
</feature>
<evidence type="ECO:0000259" key="2">
    <source>
        <dbReference type="Pfam" id="PF13837"/>
    </source>
</evidence>
<evidence type="ECO:0000313" key="3">
    <source>
        <dbReference type="EMBL" id="CAD7087357.1"/>
    </source>
</evidence>
<dbReference type="InterPro" id="IPR044822">
    <property type="entry name" value="Myb_DNA-bind_4"/>
</dbReference>
<organism evidence="3 4">
    <name type="scientific">Hermetia illucens</name>
    <name type="common">Black soldier fly</name>
    <dbReference type="NCBI Taxonomy" id="343691"/>
    <lineage>
        <taxon>Eukaryota</taxon>
        <taxon>Metazoa</taxon>
        <taxon>Ecdysozoa</taxon>
        <taxon>Arthropoda</taxon>
        <taxon>Hexapoda</taxon>
        <taxon>Insecta</taxon>
        <taxon>Pterygota</taxon>
        <taxon>Neoptera</taxon>
        <taxon>Endopterygota</taxon>
        <taxon>Diptera</taxon>
        <taxon>Brachycera</taxon>
        <taxon>Stratiomyomorpha</taxon>
        <taxon>Stratiomyidae</taxon>
        <taxon>Hermetiinae</taxon>
        <taxon>Hermetia</taxon>
    </lineage>
</organism>
<feature type="region of interest" description="Disordered" evidence="1">
    <location>
        <begin position="191"/>
        <end position="226"/>
    </location>
</feature>
<name>A0A7R8UUQ3_HERIL</name>
<proteinExistence type="predicted"/>
<sequence length="352" mass="41128">MAAMKAHQRAPRTPDSYFNVSESVTLLNIVKSDRIQNAFQSNRKNHSSVWEMVASILNRYNDKKRTSKQCCNRYENLKKIYTQLKRNPEKHVRRNWPYMGLFKEIEDQRGESWGTNQKRIKTESYYQRRRAMMMMNNNTMTIADGMAKEQMNGGGVQSNPLGPAALAIENGIFNNGNNSITLIRKMPNYMNPPVTSANNTRNNNSEDCDDDEEDDDDTKDDHFNFSDIAIKKEYPDYEEDNDNSYMQNNYNGHPEIYMNGHNDSERNILHPDVIVDTDHVTDSSSISMRTKRKLSTSTDAESTNYELIEYLKKREKRDEEMFKRMEEREERLIRLLERTVVAIEHIASQNST</sequence>
<dbReference type="Gene3D" id="1.10.10.60">
    <property type="entry name" value="Homeodomain-like"/>
    <property type="match status" value="1"/>
</dbReference>
<dbReference type="OrthoDB" id="8015430at2759"/>
<dbReference type="InParanoid" id="A0A7R8UUQ3"/>
<dbReference type="Proteomes" id="UP000594454">
    <property type="component" value="Chromosome 4"/>
</dbReference>
<reference evidence="3 4" key="1">
    <citation type="submission" date="2020-11" db="EMBL/GenBank/DDBJ databases">
        <authorList>
            <person name="Wallbank WR R."/>
            <person name="Pardo Diaz C."/>
            <person name="Kozak K."/>
            <person name="Martin S."/>
            <person name="Jiggins C."/>
            <person name="Moest M."/>
            <person name="Warren A I."/>
            <person name="Generalovic N T."/>
            <person name="Byers J.R.P. K."/>
            <person name="Montejo-Kovacevich G."/>
            <person name="Yen C E."/>
        </authorList>
    </citation>
    <scope>NUCLEOTIDE SEQUENCE [LARGE SCALE GENOMIC DNA]</scope>
</reference>
<keyword evidence="4" id="KW-1185">Reference proteome</keyword>
<feature type="compositionally biased region" description="Polar residues" evidence="1">
    <location>
        <begin position="193"/>
        <end position="205"/>
    </location>
</feature>
<dbReference type="EMBL" id="LR899012">
    <property type="protein sequence ID" value="CAD7087357.1"/>
    <property type="molecule type" value="Genomic_DNA"/>
</dbReference>
<feature type="domain" description="Myb/SANT-like DNA-binding" evidence="2">
    <location>
        <begin position="18"/>
        <end position="106"/>
    </location>
</feature>
<evidence type="ECO:0000313" key="4">
    <source>
        <dbReference type="Proteomes" id="UP000594454"/>
    </source>
</evidence>